<accession>A0A840F225</accession>
<dbReference type="RefSeq" id="WP_343067230.1">
    <property type="nucleotide sequence ID" value="NZ_BAABHL010000113.1"/>
</dbReference>
<dbReference type="Pfam" id="PF02698">
    <property type="entry name" value="DUF218"/>
    <property type="match status" value="1"/>
</dbReference>
<dbReference type="Proteomes" id="UP000551501">
    <property type="component" value="Unassembled WGS sequence"/>
</dbReference>
<dbReference type="InterPro" id="IPR051599">
    <property type="entry name" value="Cell_Envelope_Assoc"/>
</dbReference>
<gene>
    <name evidence="2" type="ORF">BKA16_000169</name>
</gene>
<organism evidence="2 3">
    <name type="scientific">Gordonia humi</name>
    <dbReference type="NCBI Taxonomy" id="686429"/>
    <lineage>
        <taxon>Bacteria</taxon>
        <taxon>Bacillati</taxon>
        <taxon>Actinomycetota</taxon>
        <taxon>Actinomycetes</taxon>
        <taxon>Mycobacteriales</taxon>
        <taxon>Gordoniaceae</taxon>
        <taxon>Gordonia</taxon>
    </lineage>
</organism>
<name>A0A840F225_9ACTN</name>
<evidence type="ECO:0000259" key="1">
    <source>
        <dbReference type="Pfam" id="PF02698"/>
    </source>
</evidence>
<proteinExistence type="predicted"/>
<dbReference type="PANTHER" id="PTHR30336:SF6">
    <property type="entry name" value="INTEGRAL MEMBRANE PROTEIN"/>
    <property type="match status" value="1"/>
</dbReference>
<dbReference type="CDD" id="cd06259">
    <property type="entry name" value="YdcF-like"/>
    <property type="match status" value="1"/>
</dbReference>
<feature type="domain" description="DUF218" evidence="1">
    <location>
        <begin position="50"/>
        <end position="183"/>
    </location>
</feature>
<dbReference type="InterPro" id="IPR003848">
    <property type="entry name" value="DUF218"/>
</dbReference>
<protein>
    <submittedName>
        <fullName evidence="2">Vancomycin permeability regulator SanA</fullName>
    </submittedName>
</protein>
<dbReference type="PANTHER" id="PTHR30336">
    <property type="entry name" value="INNER MEMBRANE PROTEIN, PROBABLE PERMEASE"/>
    <property type="match status" value="1"/>
</dbReference>
<keyword evidence="3" id="KW-1185">Reference proteome</keyword>
<sequence length="202" mass="21728">MLTPRRLRHAFVLFVVAVELLVAVTSSWVALASRGRVTDAADVPDDAPRTVIVLGAKAADGEPGDYLRARLDVVVELYRAGRVDRILDSGNDADGAGNEVQVMRAYLQSRGVPAEVIVDDPIGLNTAATCRRAARVYHVDAALIVTQNFHVGRAVMLCEAYGIDATGVIAPCGHCSTLSMIRNHLRESLGSRPRAVWDSVRA</sequence>
<evidence type="ECO:0000313" key="3">
    <source>
        <dbReference type="Proteomes" id="UP000551501"/>
    </source>
</evidence>
<dbReference type="EMBL" id="JACIFP010000001">
    <property type="protein sequence ID" value="MBB4133617.1"/>
    <property type="molecule type" value="Genomic_DNA"/>
</dbReference>
<evidence type="ECO:0000313" key="2">
    <source>
        <dbReference type="EMBL" id="MBB4133617.1"/>
    </source>
</evidence>
<dbReference type="AlphaFoldDB" id="A0A840F225"/>
<reference evidence="2 3" key="1">
    <citation type="submission" date="2020-08" db="EMBL/GenBank/DDBJ databases">
        <title>Sequencing the genomes of 1000 actinobacteria strains.</title>
        <authorList>
            <person name="Klenk H.-P."/>
        </authorList>
    </citation>
    <scope>NUCLEOTIDE SEQUENCE [LARGE SCALE GENOMIC DNA]</scope>
    <source>
        <strain evidence="2 3">DSM 45298</strain>
    </source>
</reference>
<dbReference type="GO" id="GO:0005886">
    <property type="term" value="C:plasma membrane"/>
    <property type="evidence" value="ECO:0007669"/>
    <property type="project" value="TreeGrafter"/>
</dbReference>
<comment type="caution">
    <text evidence="2">The sequence shown here is derived from an EMBL/GenBank/DDBJ whole genome shotgun (WGS) entry which is preliminary data.</text>
</comment>